<dbReference type="SUPFAM" id="SSF51445">
    <property type="entry name" value="(Trans)glycosidases"/>
    <property type="match status" value="1"/>
</dbReference>
<evidence type="ECO:0000313" key="3">
    <source>
        <dbReference type="EMBL" id="MFD2183521.1"/>
    </source>
</evidence>
<evidence type="ECO:0008006" key="5">
    <source>
        <dbReference type="Google" id="ProtNLM"/>
    </source>
</evidence>
<dbReference type="RefSeq" id="WP_378478681.1">
    <property type="nucleotide sequence ID" value="NZ_JBHUIW010000018.1"/>
</dbReference>
<sequence>MTRSRPSAFVLTMLLVAGLGWLTSGASDPPLPGATTAAGMQGHGTATTGQGTAEPGKSGQGAAGSGAEATGPAGGRKGVAADLFGLSDDALNATLDDMVRLGVTFVRIDFDWSHIQPRRDLYNVEAHDRVARAVQAHGLRLLGIIDYSPEWANGGAGTKLHPPVDPADYGRFAGYLAQRYKHFGVHDWEIWNEPNLGSVFWRSGADPARYVGLLKAAYPEIKRADPGATVITAGLAPAADEGLDMRPQTFLDGVYRAGGRGFFDHVGHHPYVSPALPSATDGSAFWWTAMDDLRAIMVKNGDGAKAIWMTEFGAPTAGGPGAVDEARQAAIITDGFRLQQRAAWLGPLIVYAYKDAGTDPSTQENFFGILRADGSRKPAWEAFRQAPR</sequence>
<feature type="chain" id="PRO_5047069819" description="Cellulase (Glycosyl hydrolase family 5)" evidence="2">
    <location>
        <begin position="27"/>
        <end position="388"/>
    </location>
</feature>
<dbReference type="InterPro" id="IPR051923">
    <property type="entry name" value="Glycosyl_Hydrolase_39"/>
</dbReference>
<name>A0ABW5AMW9_9BRAD</name>
<gene>
    <name evidence="3" type="ORF">ACFSOX_15300</name>
</gene>
<dbReference type="InterPro" id="IPR017853">
    <property type="entry name" value="GH"/>
</dbReference>
<proteinExistence type="predicted"/>
<keyword evidence="2" id="KW-0732">Signal</keyword>
<reference evidence="4" key="1">
    <citation type="journal article" date="2019" name="Int. J. Syst. Evol. Microbiol.">
        <title>The Global Catalogue of Microorganisms (GCM) 10K type strain sequencing project: providing services to taxonomists for standard genome sequencing and annotation.</title>
        <authorList>
            <consortium name="The Broad Institute Genomics Platform"/>
            <consortium name="The Broad Institute Genome Sequencing Center for Infectious Disease"/>
            <person name="Wu L."/>
            <person name="Ma J."/>
        </authorList>
    </citation>
    <scope>NUCLEOTIDE SEQUENCE [LARGE SCALE GENOMIC DNA]</scope>
    <source>
        <strain evidence="4">CGMCC 1.6774</strain>
    </source>
</reference>
<dbReference type="Proteomes" id="UP001597314">
    <property type="component" value="Unassembled WGS sequence"/>
</dbReference>
<dbReference type="EMBL" id="JBHUIW010000018">
    <property type="protein sequence ID" value="MFD2183521.1"/>
    <property type="molecule type" value="Genomic_DNA"/>
</dbReference>
<evidence type="ECO:0000256" key="2">
    <source>
        <dbReference type="SAM" id="SignalP"/>
    </source>
</evidence>
<protein>
    <recommendedName>
        <fullName evidence="5">Cellulase (Glycosyl hydrolase family 5)</fullName>
    </recommendedName>
</protein>
<dbReference type="Gene3D" id="3.20.20.80">
    <property type="entry name" value="Glycosidases"/>
    <property type="match status" value="1"/>
</dbReference>
<feature type="region of interest" description="Disordered" evidence="1">
    <location>
        <begin position="30"/>
        <end position="74"/>
    </location>
</feature>
<keyword evidence="4" id="KW-1185">Reference proteome</keyword>
<feature type="compositionally biased region" description="Low complexity" evidence="1">
    <location>
        <begin position="33"/>
        <end position="57"/>
    </location>
</feature>
<dbReference type="PANTHER" id="PTHR12631:SF10">
    <property type="entry name" value="BETA-XYLOSIDASE-LIKE PROTEIN-RELATED"/>
    <property type="match status" value="1"/>
</dbReference>
<comment type="caution">
    <text evidence="3">The sequence shown here is derived from an EMBL/GenBank/DDBJ whole genome shotgun (WGS) entry which is preliminary data.</text>
</comment>
<dbReference type="PANTHER" id="PTHR12631">
    <property type="entry name" value="ALPHA-L-IDURONIDASE"/>
    <property type="match status" value="1"/>
</dbReference>
<evidence type="ECO:0000313" key="4">
    <source>
        <dbReference type="Proteomes" id="UP001597314"/>
    </source>
</evidence>
<accession>A0ABW5AMW9</accession>
<organism evidence="3 4">
    <name type="scientific">Rhodoplanes azumiensis</name>
    <dbReference type="NCBI Taxonomy" id="1897628"/>
    <lineage>
        <taxon>Bacteria</taxon>
        <taxon>Pseudomonadati</taxon>
        <taxon>Pseudomonadota</taxon>
        <taxon>Alphaproteobacteria</taxon>
        <taxon>Hyphomicrobiales</taxon>
        <taxon>Nitrobacteraceae</taxon>
        <taxon>Rhodoplanes</taxon>
    </lineage>
</organism>
<feature type="signal peptide" evidence="2">
    <location>
        <begin position="1"/>
        <end position="26"/>
    </location>
</feature>
<evidence type="ECO:0000256" key="1">
    <source>
        <dbReference type="SAM" id="MobiDB-lite"/>
    </source>
</evidence>